<dbReference type="SUPFAM" id="SSF51679">
    <property type="entry name" value="Bacterial luciferase-like"/>
    <property type="match status" value="1"/>
</dbReference>
<evidence type="ECO:0000313" key="3">
    <source>
        <dbReference type="EMBL" id="PXW57939.1"/>
    </source>
</evidence>
<dbReference type="RefSeq" id="WP_110375265.1">
    <property type="nucleotide sequence ID" value="NZ_JAHBRY010000001.1"/>
</dbReference>
<accession>A0A2V3U4U6</accession>
<dbReference type="EMBL" id="QJJK01000006">
    <property type="protein sequence ID" value="PXW57939.1"/>
    <property type="molecule type" value="Genomic_DNA"/>
</dbReference>
<comment type="caution">
    <text evidence="3">The sequence shown here is derived from an EMBL/GenBank/DDBJ whole genome shotgun (WGS) entry which is preliminary data.</text>
</comment>
<evidence type="ECO:0000313" key="4">
    <source>
        <dbReference type="Proteomes" id="UP000248021"/>
    </source>
</evidence>
<comment type="similarity">
    <text evidence="1">To bacterial alkanal monooxygenase alpha and beta chains.</text>
</comment>
<dbReference type="Gene3D" id="3.20.20.30">
    <property type="entry name" value="Luciferase-like domain"/>
    <property type="match status" value="1"/>
</dbReference>
<evidence type="ECO:0000256" key="1">
    <source>
        <dbReference type="ARBA" id="ARBA00007789"/>
    </source>
</evidence>
<dbReference type="PANTHER" id="PTHR30137">
    <property type="entry name" value="LUCIFERASE-LIKE MONOOXYGENASE"/>
    <property type="match status" value="1"/>
</dbReference>
<reference evidence="3 4" key="1">
    <citation type="submission" date="2018-05" db="EMBL/GenBank/DDBJ databases">
        <title>Genomic Encyclopedia of Type Strains, Phase IV (KMG-IV): sequencing the most valuable type-strain genomes for metagenomic binning, comparative biology and taxonomic classification.</title>
        <authorList>
            <person name="Goeker M."/>
        </authorList>
    </citation>
    <scope>NUCLEOTIDE SEQUENCE [LARGE SCALE GENOMIC DNA]</scope>
    <source>
        <strain evidence="3 4">DSM 6462</strain>
    </source>
</reference>
<evidence type="ECO:0000259" key="2">
    <source>
        <dbReference type="Pfam" id="PF00296"/>
    </source>
</evidence>
<dbReference type="GO" id="GO:0005829">
    <property type="term" value="C:cytosol"/>
    <property type="evidence" value="ECO:0007669"/>
    <property type="project" value="TreeGrafter"/>
</dbReference>
<protein>
    <submittedName>
        <fullName evidence="3">Luciferase family oxidoreductase group 1</fullName>
    </submittedName>
</protein>
<dbReference type="PANTHER" id="PTHR30137:SF20">
    <property type="entry name" value="N-ACETYL-S-ALKYLCYSTEINE MONOOXYGENASE"/>
    <property type="match status" value="1"/>
</dbReference>
<keyword evidence="4" id="KW-1185">Reference proteome</keyword>
<gene>
    <name evidence="3" type="ORF">C7450_106111</name>
</gene>
<feature type="domain" description="Luciferase-like" evidence="2">
    <location>
        <begin position="7"/>
        <end position="303"/>
    </location>
</feature>
<dbReference type="InterPro" id="IPR036661">
    <property type="entry name" value="Luciferase-like_sf"/>
</dbReference>
<sequence length="333" mass="35464">MSYKLSILDKAPVPPGASADVALRNTIALARRADQLGYHRFWVAEHHGSSALASSAPEILVSHILAQTSRIRVGSGGVMLQHYSPYKVAEVFRVLESLAPGRVDLGIGKAPGGLPFATRALQAFHDPAKKPDFEAAFAELDGFLTGTLAPEHPLASAVVTPAPSATPARILLGGSPASAELAARHGWDFSYAGHFNGDPANIEATFRTYHDRTGRSPSLALYAFAASSRERAESLVGELRIYTAHLPGGQRVNLPSLEAVAEFTRQAGTTEYRVEEKRPHVIAGTPETVRAELDDLARRFGVTEFIVDNPVAAFAERLASIELLAGSVSSLAA</sequence>
<dbReference type="Proteomes" id="UP000248021">
    <property type="component" value="Unassembled WGS sequence"/>
</dbReference>
<dbReference type="InterPro" id="IPR011251">
    <property type="entry name" value="Luciferase-like_dom"/>
</dbReference>
<dbReference type="InterPro" id="IPR050766">
    <property type="entry name" value="Bact_Lucif_Oxidored"/>
</dbReference>
<dbReference type="NCBIfam" id="TIGR03558">
    <property type="entry name" value="oxido_grp_1"/>
    <property type="match status" value="1"/>
</dbReference>
<name>A0A2V3U4U6_9HYPH</name>
<dbReference type="OrthoDB" id="9780518at2"/>
<dbReference type="GO" id="GO:0016705">
    <property type="term" value="F:oxidoreductase activity, acting on paired donors, with incorporation or reduction of molecular oxygen"/>
    <property type="evidence" value="ECO:0007669"/>
    <property type="project" value="InterPro"/>
</dbReference>
<dbReference type="Pfam" id="PF00296">
    <property type="entry name" value="Bac_luciferase"/>
    <property type="match status" value="1"/>
</dbReference>
<organism evidence="3 4">
    <name type="scientific">Chelatococcus asaccharovorans</name>
    <dbReference type="NCBI Taxonomy" id="28210"/>
    <lineage>
        <taxon>Bacteria</taxon>
        <taxon>Pseudomonadati</taxon>
        <taxon>Pseudomonadota</taxon>
        <taxon>Alphaproteobacteria</taxon>
        <taxon>Hyphomicrobiales</taxon>
        <taxon>Chelatococcaceae</taxon>
        <taxon>Chelatococcus</taxon>
    </lineage>
</organism>
<proteinExistence type="predicted"/>
<dbReference type="InterPro" id="IPR019949">
    <property type="entry name" value="CmoO-like"/>
</dbReference>
<dbReference type="AlphaFoldDB" id="A0A2V3U4U6"/>